<dbReference type="PROSITE" id="PS50076">
    <property type="entry name" value="DNAJ_2"/>
    <property type="match status" value="1"/>
</dbReference>
<dbReference type="STRING" id="299467.A0A443SSY0"/>
<evidence type="ECO:0000256" key="7">
    <source>
        <dbReference type="ARBA" id="ARBA00022787"/>
    </source>
</evidence>
<dbReference type="HAMAP" id="MF_01152">
    <property type="entry name" value="DnaJ"/>
    <property type="match status" value="1"/>
</dbReference>
<dbReference type="InterPro" id="IPR001305">
    <property type="entry name" value="HSP_DnaJ_Cys-rich_dom"/>
</dbReference>
<keyword evidence="6 16" id="KW-0863">Zinc-finger</keyword>
<protein>
    <recommendedName>
        <fullName evidence="15">DnaJ homolog l(2)tid, mitochondrial</fullName>
    </recommendedName>
    <alternativeName>
        <fullName evidence="14">Protein lethal(2)tumorous imaginal discs</fullName>
    </alternativeName>
</protein>
<evidence type="ECO:0000256" key="11">
    <source>
        <dbReference type="ARBA" id="ARBA00023128"/>
    </source>
</evidence>
<name>A0A443SSY0_9ACAR</name>
<dbReference type="SUPFAM" id="SSF57938">
    <property type="entry name" value="DnaJ/Hsp40 cysteine-rich domain"/>
    <property type="match status" value="1"/>
</dbReference>
<reference evidence="19 20" key="1">
    <citation type="journal article" date="2018" name="Gigascience">
        <title>Genomes of trombidid mites reveal novel predicted allergens and laterally-transferred genes associated with secondary metabolism.</title>
        <authorList>
            <person name="Dong X."/>
            <person name="Chaisiri K."/>
            <person name="Xia D."/>
            <person name="Armstrong S.D."/>
            <person name="Fang Y."/>
            <person name="Donnelly M.J."/>
            <person name="Kadowaki T."/>
            <person name="McGarry J.W."/>
            <person name="Darby A.C."/>
            <person name="Makepeace B.L."/>
        </authorList>
    </citation>
    <scope>NUCLEOTIDE SEQUENCE [LARGE SCALE GENOMIC DNA]</scope>
    <source>
        <strain evidence="19">UoL-UT</strain>
    </source>
</reference>
<evidence type="ECO:0000256" key="15">
    <source>
        <dbReference type="ARBA" id="ARBA00093620"/>
    </source>
</evidence>
<dbReference type="CDD" id="cd10719">
    <property type="entry name" value="DnaJ_zf"/>
    <property type="match status" value="1"/>
</dbReference>
<dbReference type="PRINTS" id="PR00625">
    <property type="entry name" value="JDOMAIN"/>
</dbReference>
<accession>A0A443SSY0</accession>
<feature type="zinc finger region" description="CR-type" evidence="16">
    <location>
        <begin position="198"/>
        <end position="276"/>
    </location>
</feature>
<comment type="caution">
    <text evidence="19">The sequence shown here is derived from an EMBL/GenBank/DDBJ whole genome shotgun (WGS) entry which is preliminary data.</text>
</comment>
<dbReference type="SMART" id="SM00271">
    <property type="entry name" value="DnaJ"/>
    <property type="match status" value="1"/>
</dbReference>
<organism evidence="19 20">
    <name type="scientific">Leptotrombidium deliense</name>
    <dbReference type="NCBI Taxonomy" id="299467"/>
    <lineage>
        <taxon>Eukaryota</taxon>
        <taxon>Metazoa</taxon>
        <taxon>Ecdysozoa</taxon>
        <taxon>Arthropoda</taxon>
        <taxon>Chelicerata</taxon>
        <taxon>Arachnida</taxon>
        <taxon>Acari</taxon>
        <taxon>Acariformes</taxon>
        <taxon>Trombidiformes</taxon>
        <taxon>Prostigmata</taxon>
        <taxon>Anystina</taxon>
        <taxon>Parasitengona</taxon>
        <taxon>Trombiculoidea</taxon>
        <taxon>Trombiculidae</taxon>
        <taxon>Leptotrombidium</taxon>
    </lineage>
</organism>
<keyword evidence="2" id="KW-0217">Developmental protein</keyword>
<evidence type="ECO:0000313" key="19">
    <source>
        <dbReference type="EMBL" id="RWS30621.1"/>
    </source>
</evidence>
<dbReference type="SUPFAM" id="SSF49493">
    <property type="entry name" value="HSP40/DnaJ peptide-binding domain"/>
    <property type="match status" value="2"/>
</dbReference>
<keyword evidence="5" id="KW-0677">Repeat</keyword>
<dbReference type="GO" id="GO:0009408">
    <property type="term" value="P:response to heat"/>
    <property type="evidence" value="ECO:0007669"/>
    <property type="project" value="InterPro"/>
</dbReference>
<sequence>MALVGSHLLRSLSRRHLCSLNQCLVFFSDKSGKNYPLCQVNRVLLNEHRHFRTSAKCLKRDYYEILGITRNSSQKDIKKAYYQLAKKYHPDTNKGDPEAARKFQEVSEAYEVLSDESKRRQYDDFGSAGGPQFGSTGASGFQGFHSTVDPEELFRKIFGNFGFDRFGKQDFDFAESNFGFGAATEVMLNLTFKEAARGCTKNVSVNVLDSCPICQGSKCEPGYKPTRCHYCNGSGMETISTGPFVMRSTCRMCHGTRVYIKYPCVKCEGKGTTVQQKTAEVPVPPGVEDGQTLRMQIGNKELFITFKVAKSDYFKRDGADVHTDAAISLSQAILGGTIRIQGVNEDLTIKVPPGTSSHTRMRLAGKGLKRVNSYGQGDHYVNFRIKIPQRLSNKQKALILAYAETEDDTAGTINGIVQTSQGTEKYAAKEDSNQESEASSSILGRIKKAIFG</sequence>
<dbReference type="InterPro" id="IPR012724">
    <property type="entry name" value="DnaJ"/>
</dbReference>
<dbReference type="GO" id="GO:0008270">
    <property type="term" value="F:zinc ion binding"/>
    <property type="evidence" value="ECO:0007669"/>
    <property type="project" value="UniProtKB-KW"/>
</dbReference>
<dbReference type="FunFam" id="1.10.287.110:FF:000075">
    <property type="entry name" value="Uncharacterized protein, isoform D"/>
    <property type="match status" value="1"/>
</dbReference>
<evidence type="ECO:0000256" key="6">
    <source>
        <dbReference type="ARBA" id="ARBA00022771"/>
    </source>
</evidence>
<evidence type="ECO:0000259" key="17">
    <source>
        <dbReference type="PROSITE" id="PS50076"/>
    </source>
</evidence>
<keyword evidence="9" id="KW-0809">Transit peptide</keyword>
<evidence type="ECO:0000256" key="3">
    <source>
        <dbReference type="ARBA" id="ARBA00022481"/>
    </source>
</evidence>
<dbReference type="GO" id="GO:0007005">
    <property type="term" value="P:mitochondrion organization"/>
    <property type="evidence" value="ECO:0007669"/>
    <property type="project" value="TreeGrafter"/>
</dbReference>
<evidence type="ECO:0000259" key="18">
    <source>
        <dbReference type="PROSITE" id="PS51188"/>
    </source>
</evidence>
<evidence type="ECO:0000256" key="14">
    <source>
        <dbReference type="ARBA" id="ARBA00080150"/>
    </source>
</evidence>
<dbReference type="Pfam" id="PF01556">
    <property type="entry name" value="DnaJ_C"/>
    <property type="match status" value="1"/>
</dbReference>
<dbReference type="VEuPathDB" id="VectorBase:LDEU001421"/>
<proteinExistence type="inferred from homology"/>
<dbReference type="InterPro" id="IPR036869">
    <property type="entry name" value="J_dom_sf"/>
</dbReference>
<dbReference type="PROSITE" id="PS51188">
    <property type="entry name" value="ZF_CR"/>
    <property type="match status" value="1"/>
</dbReference>
<feature type="domain" description="CR-type" evidence="18">
    <location>
        <begin position="198"/>
        <end position="276"/>
    </location>
</feature>
<keyword evidence="10" id="KW-0007">Acetylation</keyword>
<dbReference type="GO" id="GO:0005524">
    <property type="term" value="F:ATP binding"/>
    <property type="evidence" value="ECO:0007669"/>
    <property type="project" value="InterPro"/>
</dbReference>
<dbReference type="GO" id="GO:0005741">
    <property type="term" value="C:mitochondrial outer membrane"/>
    <property type="evidence" value="ECO:0007669"/>
    <property type="project" value="UniProtKB-SubCell"/>
</dbReference>
<dbReference type="FunFam" id="2.60.260.20:FF:000005">
    <property type="entry name" value="Chaperone protein dnaJ 1, mitochondrial"/>
    <property type="match status" value="1"/>
</dbReference>
<dbReference type="PANTHER" id="PTHR44145">
    <property type="entry name" value="DNAJ HOMOLOG SUBFAMILY A MEMBER 3, MITOCHONDRIAL"/>
    <property type="match status" value="1"/>
</dbReference>
<dbReference type="Proteomes" id="UP000288716">
    <property type="component" value="Unassembled WGS sequence"/>
</dbReference>
<keyword evidence="20" id="KW-1185">Reference proteome</keyword>
<dbReference type="GO" id="GO:0043066">
    <property type="term" value="P:negative regulation of apoptotic process"/>
    <property type="evidence" value="ECO:0007669"/>
    <property type="project" value="TreeGrafter"/>
</dbReference>
<evidence type="ECO:0000256" key="13">
    <source>
        <dbReference type="ARBA" id="ARBA00023186"/>
    </source>
</evidence>
<dbReference type="InterPro" id="IPR018253">
    <property type="entry name" value="DnaJ_domain_CS"/>
</dbReference>
<evidence type="ECO:0000256" key="2">
    <source>
        <dbReference type="ARBA" id="ARBA00022473"/>
    </source>
</evidence>
<dbReference type="Pfam" id="PF00226">
    <property type="entry name" value="DnaJ"/>
    <property type="match status" value="1"/>
</dbReference>
<dbReference type="InterPro" id="IPR051938">
    <property type="entry name" value="Apopto_cytoskel_mod"/>
</dbReference>
<dbReference type="InterPro" id="IPR008971">
    <property type="entry name" value="HSP40/DnaJ_pept-bd"/>
</dbReference>
<dbReference type="PROSITE" id="PS00636">
    <property type="entry name" value="DNAJ_1"/>
    <property type="match status" value="1"/>
</dbReference>
<evidence type="ECO:0000256" key="8">
    <source>
        <dbReference type="ARBA" id="ARBA00022833"/>
    </source>
</evidence>
<dbReference type="GO" id="GO:0031072">
    <property type="term" value="F:heat shock protein binding"/>
    <property type="evidence" value="ECO:0007669"/>
    <property type="project" value="InterPro"/>
</dbReference>
<dbReference type="EMBL" id="NCKV01000437">
    <property type="protein sequence ID" value="RWS30621.1"/>
    <property type="molecule type" value="Genomic_DNA"/>
</dbReference>
<evidence type="ECO:0000256" key="16">
    <source>
        <dbReference type="PROSITE-ProRule" id="PRU00546"/>
    </source>
</evidence>
<evidence type="ECO:0000256" key="9">
    <source>
        <dbReference type="ARBA" id="ARBA00022946"/>
    </source>
</evidence>
<comment type="subcellular location">
    <subcellularLocation>
        <location evidence="1">Mitochondrion outer membrane</location>
    </subcellularLocation>
</comment>
<dbReference type="InterPro" id="IPR001623">
    <property type="entry name" value="DnaJ_domain"/>
</dbReference>
<dbReference type="Gene3D" id="2.60.260.20">
    <property type="entry name" value="Urease metallochaperone UreE, N-terminal domain"/>
    <property type="match status" value="2"/>
</dbReference>
<evidence type="ECO:0000256" key="5">
    <source>
        <dbReference type="ARBA" id="ARBA00022737"/>
    </source>
</evidence>
<keyword evidence="11" id="KW-0496">Mitochondrion</keyword>
<dbReference type="AlphaFoldDB" id="A0A443SSY0"/>
<dbReference type="Gene3D" id="2.10.230.10">
    <property type="entry name" value="Heat shock protein DnaJ, cysteine-rich domain"/>
    <property type="match status" value="1"/>
</dbReference>
<dbReference type="FunFam" id="2.10.230.10:FF:000003">
    <property type="entry name" value="dnaJ homolog subfamily A member 3, mitochondrial"/>
    <property type="match status" value="1"/>
</dbReference>
<dbReference type="Gene3D" id="1.10.287.110">
    <property type="entry name" value="DnaJ domain"/>
    <property type="match status" value="1"/>
</dbReference>
<dbReference type="GO" id="GO:0005829">
    <property type="term" value="C:cytosol"/>
    <property type="evidence" value="ECO:0007669"/>
    <property type="project" value="UniProtKB-ARBA"/>
</dbReference>
<gene>
    <name evidence="19" type="ORF">B4U80_00151</name>
</gene>
<evidence type="ECO:0000256" key="4">
    <source>
        <dbReference type="ARBA" id="ARBA00022723"/>
    </source>
</evidence>
<dbReference type="CDD" id="cd10747">
    <property type="entry name" value="DnaJ_C"/>
    <property type="match status" value="1"/>
</dbReference>
<dbReference type="InterPro" id="IPR036410">
    <property type="entry name" value="HSP_DnaJ_Cys-rich_dom_sf"/>
</dbReference>
<dbReference type="GO" id="GO:0005102">
    <property type="term" value="F:signaling receptor binding"/>
    <property type="evidence" value="ECO:0007669"/>
    <property type="project" value="UniProtKB-ARBA"/>
</dbReference>
<dbReference type="CDD" id="cd06257">
    <property type="entry name" value="DnaJ"/>
    <property type="match status" value="1"/>
</dbReference>
<keyword evidence="7" id="KW-1000">Mitochondrion outer membrane</keyword>
<dbReference type="SUPFAM" id="SSF46565">
    <property type="entry name" value="Chaperone J-domain"/>
    <property type="match status" value="1"/>
</dbReference>
<dbReference type="GO" id="GO:0051082">
    <property type="term" value="F:unfolded protein binding"/>
    <property type="evidence" value="ECO:0007669"/>
    <property type="project" value="InterPro"/>
</dbReference>
<evidence type="ECO:0000313" key="20">
    <source>
        <dbReference type="Proteomes" id="UP000288716"/>
    </source>
</evidence>
<keyword evidence="4 16" id="KW-0479">Metal-binding</keyword>
<evidence type="ECO:0000256" key="12">
    <source>
        <dbReference type="ARBA" id="ARBA00023136"/>
    </source>
</evidence>
<evidence type="ECO:0000256" key="1">
    <source>
        <dbReference type="ARBA" id="ARBA00004294"/>
    </source>
</evidence>
<evidence type="ECO:0000256" key="10">
    <source>
        <dbReference type="ARBA" id="ARBA00022990"/>
    </source>
</evidence>
<dbReference type="Pfam" id="PF00684">
    <property type="entry name" value="DnaJ_CXXCXGXG"/>
    <property type="match status" value="1"/>
</dbReference>
<keyword evidence="3" id="KW-0488">Methylation</keyword>
<feature type="domain" description="J" evidence="17">
    <location>
        <begin position="61"/>
        <end position="126"/>
    </location>
</feature>
<dbReference type="OrthoDB" id="10256793at2759"/>
<dbReference type="GO" id="GO:0006457">
    <property type="term" value="P:protein folding"/>
    <property type="evidence" value="ECO:0007669"/>
    <property type="project" value="InterPro"/>
</dbReference>
<keyword evidence="13" id="KW-0143">Chaperone</keyword>
<dbReference type="InterPro" id="IPR002939">
    <property type="entry name" value="DnaJ_C"/>
</dbReference>
<dbReference type="PANTHER" id="PTHR44145:SF3">
    <property type="entry name" value="DNAJ HOMOLOG SUBFAMILY A MEMBER 3, MITOCHONDRIAL"/>
    <property type="match status" value="1"/>
</dbReference>
<keyword evidence="12" id="KW-0472">Membrane</keyword>
<keyword evidence="8 16" id="KW-0862">Zinc</keyword>